<feature type="region of interest" description="Disordered" evidence="2">
    <location>
        <begin position="331"/>
        <end position="357"/>
    </location>
</feature>
<proteinExistence type="predicted"/>
<protein>
    <recommendedName>
        <fullName evidence="5">CCHC-type domain-containing protein</fullName>
    </recommendedName>
</protein>
<feature type="coiled-coil region" evidence="1">
    <location>
        <begin position="101"/>
        <end position="128"/>
    </location>
</feature>
<reference evidence="3 4" key="1">
    <citation type="submission" date="2023-09" db="EMBL/GenBank/DDBJ databases">
        <authorList>
            <person name="Wang M."/>
        </authorList>
    </citation>
    <scope>NUCLEOTIDE SEQUENCE [LARGE SCALE GENOMIC DNA]</scope>
    <source>
        <strain evidence="3">GT-2023</strain>
        <tissue evidence="3">Liver</tissue>
    </source>
</reference>
<evidence type="ECO:0000256" key="2">
    <source>
        <dbReference type="SAM" id="MobiDB-lite"/>
    </source>
</evidence>
<evidence type="ECO:0000313" key="3">
    <source>
        <dbReference type="EMBL" id="KAL1278520.1"/>
    </source>
</evidence>
<keyword evidence="1" id="KW-0175">Coiled coil</keyword>
<dbReference type="EMBL" id="JAYMGO010000003">
    <property type="protein sequence ID" value="KAL1278520.1"/>
    <property type="molecule type" value="Genomic_DNA"/>
</dbReference>
<organism evidence="3 4">
    <name type="scientific">Cirrhinus molitorella</name>
    <name type="common">mud carp</name>
    <dbReference type="NCBI Taxonomy" id="172907"/>
    <lineage>
        <taxon>Eukaryota</taxon>
        <taxon>Metazoa</taxon>
        <taxon>Chordata</taxon>
        <taxon>Craniata</taxon>
        <taxon>Vertebrata</taxon>
        <taxon>Euteleostomi</taxon>
        <taxon>Actinopterygii</taxon>
        <taxon>Neopterygii</taxon>
        <taxon>Teleostei</taxon>
        <taxon>Ostariophysi</taxon>
        <taxon>Cypriniformes</taxon>
        <taxon>Cyprinidae</taxon>
        <taxon>Labeoninae</taxon>
        <taxon>Labeonini</taxon>
        <taxon>Cirrhinus</taxon>
    </lineage>
</organism>
<gene>
    <name evidence="3" type="ORF">QQF64_025193</name>
</gene>
<keyword evidence="4" id="KW-1185">Reference proteome</keyword>
<comment type="caution">
    <text evidence="3">The sequence shown here is derived from an EMBL/GenBank/DDBJ whole genome shotgun (WGS) entry which is preliminary data.</text>
</comment>
<evidence type="ECO:0000256" key="1">
    <source>
        <dbReference type="SAM" id="Coils"/>
    </source>
</evidence>
<name>A0ABR3NND3_9TELE</name>
<dbReference type="Proteomes" id="UP001558613">
    <property type="component" value="Unassembled WGS sequence"/>
</dbReference>
<evidence type="ECO:0008006" key="5">
    <source>
        <dbReference type="Google" id="ProtNLM"/>
    </source>
</evidence>
<sequence>MESEIENLRFEIKGLLFQLTIEQLMHISDSLEISGVNRERIAGKNRSSLVSHISQHMDRDETTELEDEGMAELLSLLDIIKGFPVFRVNTKEKEVKVGDDQAKLMRELENLRLAVQQKESEMRELTTRDLKSKDGELLKGNPPTTQLNSLAWRKDYKISGQIGEPGQKNRLTFSSLARQIENGLSRGYSETEIVDAVIRAIVPGLQLRSYLEGKSGLSLPTLRRILRSHYQERSATELYKQLTTEVQNNKETPQNFLIRAMDLRQKILFASQDAESNLKYDPVLVQSMFMHTIFTGLQSNNIKSDLQPYLLQPTTSDELLLERLNIACGHEKERQEKRRQTPQRPAGMHTVQSSDISGDRKQIVQQYTVTLPPDVLSDLKGLKADMVMLKDLKTEMAQIRESIQKTDHHTGYNSPVNMEMDCEAAQHSMNAQSQFAPWNIGSTATLHHNGRLVPDYSGGACSRRVVAPAQFQQRFAPQRYPMPRPRPRCRGCQQQGKEYCQHCYRCGSDEHFRAGCRRYQGQPDTVREAPLNGERLPPRDRE</sequence>
<evidence type="ECO:0000313" key="4">
    <source>
        <dbReference type="Proteomes" id="UP001558613"/>
    </source>
</evidence>
<accession>A0ABR3NND3</accession>